<keyword evidence="3" id="KW-0255">Endonuclease</keyword>
<keyword evidence="1" id="KW-1133">Transmembrane helix</keyword>
<dbReference type="InterPro" id="IPR052906">
    <property type="entry name" value="Type_IV_Methyl-Rstrct_Enzyme"/>
</dbReference>
<dbReference type="Gene3D" id="3.40.1350.10">
    <property type="match status" value="1"/>
</dbReference>
<organism evidence="3 4">
    <name type="scientific">Bombella saccharophila</name>
    <dbReference type="NCBI Taxonomy" id="2967338"/>
    <lineage>
        <taxon>Bacteria</taxon>
        <taxon>Pseudomonadati</taxon>
        <taxon>Pseudomonadota</taxon>
        <taxon>Alphaproteobacteria</taxon>
        <taxon>Acetobacterales</taxon>
        <taxon>Acetobacteraceae</taxon>
        <taxon>Bombella</taxon>
    </lineage>
</organism>
<keyword evidence="4" id="KW-1185">Reference proteome</keyword>
<keyword evidence="3" id="KW-0378">Hydrolase</keyword>
<reference evidence="3 4" key="1">
    <citation type="submission" date="2022-07" db="EMBL/GenBank/DDBJ databases">
        <title>Bombella genomes.</title>
        <authorList>
            <person name="Harer L."/>
            <person name="Styblova S."/>
            <person name="Ehrmann M."/>
        </authorList>
    </citation>
    <scope>NUCLEOTIDE SEQUENCE [LARGE SCALE GENOMIC DNA]</scope>
    <source>
        <strain evidence="3 4">TMW 2.2558</strain>
    </source>
</reference>
<protein>
    <submittedName>
        <fullName evidence="3">Restriction endonuclease</fullName>
    </submittedName>
</protein>
<keyword evidence="1" id="KW-0812">Transmembrane</keyword>
<dbReference type="EMBL" id="JANIDW010000004">
    <property type="protein sequence ID" value="MCX5615183.1"/>
    <property type="molecule type" value="Genomic_DNA"/>
</dbReference>
<dbReference type="Proteomes" id="UP001165648">
    <property type="component" value="Unassembled WGS sequence"/>
</dbReference>
<dbReference type="PANTHER" id="PTHR30015">
    <property type="entry name" value="MRR RESTRICTION SYSTEM PROTEIN"/>
    <property type="match status" value="1"/>
</dbReference>
<dbReference type="Pfam" id="PF04471">
    <property type="entry name" value="Mrr_cat"/>
    <property type="match status" value="1"/>
</dbReference>
<evidence type="ECO:0000256" key="1">
    <source>
        <dbReference type="SAM" id="Phobius"/>
    </source>
</evidence>
<dbReference type="InterPro" id="IPR011335">
    <property type="entry name" value="Restrct_endonuc-II-like"/>
</dbReference>
<accession>A0ABT3W948</accession>
<dbReference type="SUPFAM" id="SSF52980">
    <property type="entry name" value="Restriction endonuclease-like"/>
    <property type="match status" value="1"/>
</dbReference>
<comment type="caution">
    <text evidence="3">The sequence shown here is derived from an EMBL/GenBank/DDBJ whole genome shotgun (WGS) entry which is preliminary data.</text>
</comment>
<name>A0ABT3W948_9PROT</name>
<sequence length="269" mass="30965">MTADVPSFLPGHGIAILPADFWLLFFFLLLFLQYRRHVRRKHKAWHLLCRLIAHHQNTLAQRRQICLTKDHYGIIHKKRWDTELNYFCQTILHTALTQQHLSAFWPSLQHRTIRRINRVTKVILKRQSEALNHLQENAASLPPEHFTTAMDPLDYERFCAGLLQKAGWQATPTPPGSDQGMDILAEQAGVYFVLQCKLYTRPVGNKAVQEIFAARQHRHAHYAAVVSNAGYTRSARQLAHATGVHLLHHDQLTTLTLETLQPAPDLFQT</sequence>
<evidence type="ECO:0000313" key="4">
    <source>
        <dbReference type="Proteomes" id="UP001165648"/>
    </source>
</evidence>
<keyword evidence="3" id="KW-0540">Nuclease</keyword>
<evidence type="ECO:0000313" key="3">
    <source>
        <dbReference type="EMBL" id="MCX5615183.1"/>
    </source>
</evidence>
<dbReference type="InterPro" id="IPR011856">
    <property type="entry name" value="tRNA_endonuc-like_dom_sf"/>
</dbReference>
<dbReference type="PANTHER" id="PTHR30015:SF6">
    <property type="entry name" value="SLL1429 PROTEIN"/>
    <property type="match status" value="1"/>
</dbReference>
<dbReference type="InterPro" id="IPR007560">
    <property type="entry name" value="Restrct_endonuc_IV_Mrr"/>
</dbReference>
<feature type="transmembrane region" description="Helical" evidence="1">
    <location>
        <begin position="12"/>
        <end position="32"/>
    </location>
</feature>
<evidence type="ECO:0000259" key="2">
    <source>
        <dbReference type="Pfam" id="PF04471"/>
    </source>
</evidence>
<dbReference type="RefSeq" id="WP_266107024.1">
    <property type="nucleotide sequence ID" value="NZ_JANIDW010000004.1"/>
</dbReference>
<feature type="domain" description="Restriction endonuclease type IV Mrr" evidence="2">
    <location>
        <begin position="149"/>
        <end position="255"/>
    </location>
</feature>
<proteinExistence type="predicted"/>
<keyword evidence="1" id="KW-0472">Membrane</keyword>
<dbReference type="GO" id="GO:0004519">
    <property type="term" value="F:endonuclease activity"/>
    <property type="evidence" value="ECO:0007669"/>
    <property type="project" value="UniProtKB-KW"/>
</dbReference>
<gene>
    <name evidence="3" type="ORF">NQF64_08005</name>
</gene>